<dbReference type="SUPFAM" id="SSF49313">
    <property type="entry name" value="Cadherin-like"/>
    <property type="match status" value="9"/>
</dbReference>
<sequence>KTRRHLNKLAANHRQSGVCKLKELLALPQYKIIILFFSKGSFVVQALAGPGNVTYELGADAGAAFAISSSSGNITILANLDREELSSTKGKFTVFALDDAGNKSVDVNRQIFSVVAEDKDYEKNAEIIYEITDGNQDGMFKLQDAYHCNVLVAKALNFESKSSYLLNITASNCLFTFETSISGDGKQGLFVINASSGVISLNGSLDRESREEYRLRVLARSTFHLPDHATVVITIADINDNQPVFSNQTYWFAIAENSDIGAIVGQVKATDTDQGYNGTFVFSLLDEGSQFAIDPLTGVISVGDLLDHEKQEHYGLVVIAKETLSVEQYSSNVTVTIKVEDRNDNSPRFSHRLYNVAIKEELPGGTEILQVFANDSDSSSNGAVKYSFVPDGSGHYKSFNIDPNNGSIATARQLDREDTCEYFLTVKAEDSASDQQKRSSTVPVKIVLQDINDNFPSFEKMSYTVTISEATEINRSVIAVKATDNDAGQNGLINYSINDGNISDVFRMNSSSGTMYVSEKLDREKVNSYHLVVTAKDGGNKSSVVNLTVYVTDVNDNSPQFTSPAGYQFSVKEGSAGSILGAVEATDKDAGENGEITYSFMPTPSSPRAIDFSFISFRINSSTGVITTAEGLDYETLRSHMLIVQAEDHGISQPRRAAVKVSISVTDVNDNAPQFFGTQPELYTVKHNLLCGSVTSTDLVVLRVEDLLPANSNGSEVFSISNQTGVILANRQLKREEKAAYNLTVIAENSLASPKLSTGITLHVIVYDVSDHKPKFTRPRYEAEVLESAASGTFNASELSDVGDIIGQVTAEDKDSVDTQLKVYYSILSGNEEGLFNISQDFGTIYLNQSFERDVNKSFFLIIRATAYGDYDEVTVAVTVQDENNNIPVFTQTSFIGAFYKTDVKENTVVAKVQAFDKDLSTYGSVLYSIVYTDIPGIFSLAPLTGDVMLFNSSLLASGNLTSTYTLEISAADNLGLVPFNNAEQNASVYIFALSDVKKLSLVIGVHPEFVREELNELNRVLRNISGATVIIKEIREVGDGKSIIYFDAIDDNSLVVLNQEDFTCRLLNKTELIDGAFGKWNIQVSPKSPAPQASEFSAVIAALLVVSVGIGVAGIVSIVISCRKRKRSMDIPGIEAFIDSKAEGNPRSSRSSKTYKMGKHPRREEIQSMSSLTFPHTSLRRSSKSYALRPSKEEVTSKYSVTPNQYGPAPATSRTGPTEKRKSNETAESEIKAMVRNVESYENAGFDENLQKARNFEEKVVVDLHQRPEVKEDPHKHHTRKTSKENAKDVGDLEGKDETCEGNLDYPDHVNNKQRRVRFDLRGFKDTKQRQEAMGHVPDIIVITGKGTITGNCKTTADKDNEKRQYVEGYDDVSDHEDDETLPTDITSIFTNVKGADRPSIGLSPTSNSSSVSALSDEEGNVVAI</sequence>
<comment type="caution">
    <text evidence="11">The sequence shown here is derived from an EMBL/GenBank/DDBJ whole genome shotgun (WGS) entry which is preliminary data.</text>
</comment>
<reference evidence="11" key="1">
    <citation type="journal article" date="2023" name="G3 (Bethesda)">
        <title>Whole genome assembly and annotation of the endangered Caribbean coral Acropora cervicornis.</title>
        <authorList>
            <person name="Selwyn J.D."/>
            <person name="Vollmer S.V."/>
        </authorList>
    </citation>
    <scope>NUCLEOTIDE SEQUENCE</scope>
    <source>
        <strain evidence="11">K2</strain>
    </source>
</reference>
<feature type="domain" description="Cadherin" evidence="10">
    <location>
        <begin position="718"/>
        <end position="776"/>
    </location>
</feature>
<feature type="transmembrane region" description="Helical" evidence="9">
    <location>
        <begin position="1097"/>
        <end position="1121"/>
    </location>
</feature>
<dbReference type="PANTHER" id="PTHR24027">
    <property type="entry name" value="CADHERIN-23"/>
    <property type="match status" value="1"/>
</dbReference>
<protein>
    <submittedName>
        <fullName evidence="11">Protocadherin Fat 4</fullName>
    </submittedName>
</protein>
<feature type="region of interest" description="Disordered" evidence="8">
    <location>
        <begin position="1142"/>
        <end position="1230"/>
    </location>
</feature>
<dbReference type="CDD" id="cd11304">
    <property type="entry name" value="Cadherin_repeat"/>
    <property type="match status" value="9"/>
</dbReference>
<feature type="domain" description="Cadherin" evidence="10">
    <location>
        <begin position="246"/>
        <end position="349"/>
    </location>
</feature>
<evidence type="ECO:0000256" key="8">
    <source>
        <dbReference type="SAM" id="MobiDB-lite"/>
    </source>
</evidence>
<dbReference type="GO" id="GO:0005509">
    <property type="term" value="F:calcium ion binding"/>
    <property type="evidence" value="ECO:0007669"/>
    <property type="project" value="UniProtKB-UniRule"/>
</dbReference>
<keyword evidence="12" id="KW-1185">Reference proteome</keyword>
<dbReference type="GO" id="GO:0016477">
    <property type="term" value="P:cell migration"/>
    <property type="evidence" value="ECO:0007669"/>
    <property type="project" value="TreeGrafter"/>
</dbReference>
<evidence type="ECO:0000256" key="2">
    <source>
        <dbReference type="ARBA" id="ARBA00022692"/>
    </source>
</evidence>
<feature type="compositionally biased region" description="Basic and acidic residues" evidence="8">
    <location>
        <begin position="1218"/>
        <end position="1230"/>
    </location>
</feature>
<feature type="domain" description="Cadherin" evidence="10">
    <location>
        <begin position="777"/>
        <end position="890"/>
    </location>
</feature>
<evidence type="ECO:0000256" key="3">
    <source>
        <dbReference type="ARBA" id="ARBA00022737"/>
    </source>
</evidence>
<feature type="compositionally biased region" description="Acidic residues" evidence="8">
    <location>
        <begin position="1417"/>
        <end position="1426"/>
    </location>
</feature>
<feature type="region of interest" description="Disordered" evidence="8">
    <location>
        <begin position="1270"/>
        <end position="1296"/>
    </location>
</feature>
<dbReference type="Pfam" id="PF00028">
    <property type="entry name" value="Cadherin"/>
    <property type="match status" value="8"/>
</dbReference>
<keyword evidence="6 9" id="KW-0472">Membrane</keyword>
<dbReference type="InterPro" id="IPR020894">
    <property type="entry name" value="Cadherin_CS"/>
</dbReference>
<evidence type="ECO:0000313" key="11">
    <source>
        <dbReference type="EMBL" id="KAK2553119.1"/>
    </source>
</evidence>
<dbReference type="PROSITE" id="PS00232">
    <property type="entry name" value="CADHERIN_1"/>
    <property type="match status" value="5"/>
</dbReference>
<feature type="domain" description="Cadherin" evidence="10">
    <location>
        <begin position="111"/>
        <end position="245"/>
    </location>
</feature>
<feature type="compositionally biased region" description="Basic and acidic residues" evidence="8">
    <location>
        <begin position="1283"/>
        <end position="1296"/>
    </location>
</feature>
<feature type="region of interest" description="Disordered" evidence="8">
    <location>
        <begin position="1396"/>
        <end position="1426"/>
    </location>
</feature>
<keyword evidence="2 9" id="KW-0812">Transmembrane</keyword>
<dbReference type="PROSITE" id="PS50268">
    <property type="entry name" value="CADHERIN_2"/>
    <property type="match status" value="8"/>
</dbReference>
<dbReference type="EMBL" id="JARQWQ010000080">
    <property type="protein sequence ID" value="KAK2553119.1"/>
    <property type="molecule type" value="Genomic_DNA"/>
</dbReference>
<dbReference type="InterPro" id="IPR002126">
    <property type="entry name" value="Cadherin-like_dom"/>
</dbReference>
<keyword evidence="5 9" id="KW-1133">Transmembrane helix</keyword>
<keyword evidence="4 7" id="KW-0106">Calcium</keyword>
<feature type="domain" description="Cadherin" evidence="10">
    <location>
        <begin position="459"/>
        <end position="561"/>
    </location>
</feature>
<dbReference type="InterPro" id="IPR039808">
    <property type="entry name" value="Cadherin"/>
</dbReference>
<evidence type="ECO:0000256" key="1">
    <source>
        <dbReference type="ARBA" id="ARBA00004370"/>
    </source>
</evidence>
<dbReference type="GO" id="GO:0016342">
    <property type="term" value="C:catenin complex"/>
    <property type="evidence" value="ECO:0007669"/>
    <property type="project" value="TreeGrafter"/>
</dbReference>
<dbReference type="Gene3D" id="2.60.40.60">
    <property type="entry name" value="Cadherins"/>
    <property type="match status" value="10"/>
</dbReference>
<feature type="domain" description="Cadherin" evidence="10">
    <location>
        <begin position="896"/>
        <end position="1010"/>
    </location>
</feature>
<dbReference type="GO" id="GO:0045296">
    <property type="term" value="F:cadherin binding"/>
    <property type="evidence" value="ECO:0007669"/>
    <property type="project" value="TreeGrafter"/>
</dbReference>
<keyword evidence="3" id="KW-0677">Repeat</keyword>
<dbReference type="FunFam" id="2.60.40.60:FF:000020">
    <property type="entry name" value="Dachsous cadherin-related 1b"/>
    <property type="match status" value="4"/>
</dbReference>
<feature type="compositionally biased region" description="Polar residues" evidence="8">
    <location>
        <begin position="1404"/>
        <end position="1415"/>
    </location>
</feature>
<dbReference type="GO" id="GO:0007156">
    <property type="term" value="P:homophilic cell adhesion via plasma membrane adhesion molecules"/>
    <property type="evidence" value="ECO:0007669"/>
    <property type="project" value="InterPro"/>
</dbReference>
<evidence type="ECO:0000256" key="6">
    <source>
        <dbReference type="ARBA" id="ARBA00023136"/>
    </source>
</evidence>
<evidence type="ECO:0000256" key="4">
    <source>
        <dbReference type="ARBA" id="ARBA00022837"/>
    </source>
</evidence>
<dbReference type="Proteomes" id="UP001249851">
    <property type="component" value="Unassembled WGS sequence"/>
</dbReference>
<dbReference type="PRINTS" id="PR00205">
    <property type="entry name" value="CADHERIN"/>
</dbReference>
<feature type="non-terminal residue" evidence="11">
    <location>
        <position position="1"/>
    </location>
</feature>
<feature type="compositionally biased region" description="Polar residues" evidence="8">
    <location>
        <begin position="1168"/>
        <end position="1177"/>
    </location>
</feature>
<evidence type="ECO:0000256" key="7">
    <source>
        <dbReference type="PROSITE-ProRule" id="PRU00043"/>
    </source>
</evidence>
<evidence type="ECO:0000313" key="12">
    <source>
        <dbReference type="Proteomes" id="UP001249851"/>
    </source>
</evidence>
<gene>
    <name evidence="11" type="ORF">P5673_025572</name>
</gene>
<evidence type="ECO:0000256" key="9">
    <source>
        <dbReference type="SAM" id="Phobius"/>
    </source>
</evidence>
<feature type="domain" description="Cadherin" evidence="10">
    <location>
        <begin position="563"/>
        <end position="675"/>
    </location>
</feature>
<reference evidence="11" key="2">
    <citation type="journal article" date="2023" name="Science">
        <title>Genomic signatures of disease resistance in endangered staghorn corals.</title>
        <authorList>
            <person name="Vollmer S.V."/>
            <person name="Selwyn J.D."/>
            <person name="Despard B.A."/>
            <person name="Roesel C.L."/>
        </authorList>
    </citation>
    <scope>NUCLEOTIDE SEQUENCE</scope>
    <source>
        <strain evidence="11">K2</strain>
    </source>
</reference>
<dbReference type="SMART" id="SM00112">
    <property type="entry name" value="CA"/>
    <property type="match status" value="8"/>
</dbReference>
<dbReference type="GO" id="GO:0008013">
    <property type="term" value="F:beta-catenin binding"/>
    <property type="evidence" value="ECO:0007669"/>
    <property type="project" value="TreeGrafter"/>
</dbReference>
<organism evidence="11 12">
    <name type="scientific">Acropora cervicornis</name>
    <name type="common">Staghorn coral</name>
    <dbReference type="NCBI Taxonomy" id="6130"/>
    <lineage>
        <taxon>Eukaryota</taxon>
        <taxon>Metazoa</taxon>
        <taxon>Cnidaria</taxon>
        <taxon>Anthozoa</taxon>
        <taxon>Hexacorallia</taxon>
        <taxon>Scleractinia</taxon>
        <taxon>Astrocoeniina</taxon>
        <taxon>Acroporidae</taxon>
        <taxon>Acropora</taxon>
    </lineage>
</organism>
<dbReference type="InterPro" id="IPR015919">
    <property type="entry name" value="Cadherin-like_sf"/>
</dbReference>
<evidence type="ECO:0000256" key="5">
    <source>
        <dbReference type="ARBA" id="ARBA00022989"/>
    </source>
</evidence>
<dbReference type="PANTHER" id="PTHR24027:SF438">
    <property type="entry name" value="CADHERIN 23"/>
    <property type="match status" value="1"/>
</dbReference>
<proteinExistence type="predicted"/>
<comment type="subcellular location">
    <subcellularLocation>
        <location evidence="1">Membrane</location>
    </subcellularLocation>
</comment>
<name>A0AAD9Q222_ACRCE</name>
<evidence type="ECO:0000259" key="10">
    <source>
        <dbReference type="PROSITE" id="PS50268"/>
    </source>
</evidence>
<feature type="domain" description="Cadherin" evidence="10">
    <location>
        <begin position="350"/>
        <end position="458"/>
    </location>
</feature>
<accession>A0AAD9Q222</accession>